<dbReference type="InterPro" id="IPR045087">
    <property type="entry name" value="Cu-oxidase_fam"/>
</dbReference>
<dbReference type="InterPro" id="IPR008972">
    <property type="entry name" value="Cupredoxin"/>
</dbReference>
<dbReference type="GO" id="GO:0016491">
    <property type="term" value="F:oxidoreductase activity"/>
    <property type="evidence" value="ECO:0007669"/>
    <property type="project" value="InterPro"/>
</dbReference>
<evidence type="ECO:0000256" key="1">
    <source>
        <dbReference type="ARBA" id="ARBA00010609"/>
    </source>
</evidence>
<organism evidence="2 3">
    <name type="scientific">Acidipropionibacterium acidipropionici</name>
    <dbReference type="NCBI Taxonomy" id="1748"/>
    <lineage>
        <taxon>Bacteria</taxon>
        <taxon>Bacillati</taxon>
        <taxon>Actinomycetota</taxon>
        <taxon>Actinomycetes</taxon>
        <taxon>Propionibacteriales</taxon>
        <taxon>Propionibacteriaceae</taxon>
        <taxon>Acidipropionibacterium</taxon>
    </lineage>
</organism>
<dbReference type="KEGG" id="aaci:ASQ49_10910"/>
<proteinExistence type="inferred from homology"/>
<dbReference type="RefSeq" id="WP_051282159.1">
    <property type="nucleotide sequence ID" value="NZ_CP013126.1"/>
</dbReference>
<dbReference type="CDD" id="cd13844">
    <property type="entry name" value="CuRO_1_BOD_CotA_like"/>
    <property type="match status" value="1"/>
</dbReference>
<dbReference type="Pfam" id="PF07731">
    <property type="entry name" value="Cu-oxidase_2"/>
    <property type="match status" value="1"/>
</dbReference>
<dbReference type="GeneID" id="88085515"/>
<protein>
    <submittedName>
        <fullName evidence="2">Uncharacterized protein</fullName>
    </submittedName>
</protein>
<gene>
    <name evidence="2" type="ORF">AXH35_04340</name>
</gene>
<dbReference type="EMBL" id="CP014352">
    <property type="protein sequence ID" value="AMS04825.1"/>
    <property type="molecule type" value="Genomic_DNA"/>
</dbReference>
<dbReference type="OrthoDB" id="345021at2"/>
<dbReference type="Proteomes" id="UP000075221">
    <property type="component" value="Chromosome"/>
</dbReference>
<dbReference type="PANTHER" id="PTHR48267">
    <property type="entry name" value="CUPREDOXIN SUPERFAMILY PROTEIN"/>
    <property type="match status" value="1"/>
</dbReference>
<comment type="similarity">
    <text evidence="1">Belongs to the multicopper oxidase family.</text>
</comment>
<name>A0A3Q9CNW6_9ACTN</name>
<sequence length="684" mass="72834">MSAEPVPESQARLRALAETGGLALPSSPTAPRRLSVIDARDLAEGRVLPICARPFRTRLHADLPDTEIWGYEGSVPGPTIVVRSGHPVRIDWGNALVSEDAGGSDERAALPYDVVRVPPQPGGVADTVRIATLPGGRMQAHGRHGPANAYPMLEGTDQIRSATVVHLHGSLTDGHNDGWAHNVALPGRWTRCSYPNGQESATLWYHDHAMAVTRFSVFAGLAGFYLIRDDVEESLHLPSGNRELVLAIRDANLETEAGAADSFVPTGRLLYKQAGIGTGDAAAEIPVTGPYTLVNGKIWPTHEARPGWQRLRLLNASNARILRLALYDTTDEAIPADSDPLPARSDGGFGDDPTAFGMHRLPEALVVIGTDAGLLPAPVVAPGGAVNLGPGERMDVLVDLAPLAGRTLELRNESATALNPQPGQTDATAMQIRVGSGPVDDPFTLPESLSPNPRWKLLPDNRVVVGPDPDHDVVTPEQQVWLVVAPPGTEGNGHPQLWEMADVSDLPPDQVGANDVIRLSGGKGGKPMVLRAAAKLFDDTVNVMIADGAWVRWNVVHLGGPAHPMHIHMTSFQMIERLAWKLDQKTGNVPGFDPATGSTPSPLPVPGAGPAIDPVTGGTKDTWVVQPGEVVSVLGRFGGATGEFMYHCHILDHEDHTMMRPFVVLPRDILAMHDGHGSGGHDHG</sequence>
<accession>A0A3Q9CNW6</accession>
<dbReference type="InterPro" id="IPR011706">
    <property type="entry name" value="Cu-oxidase_C"/>
</dbReference>
<dbReference type="CDD" id="cd13869">
    <property type="entry name" value="CuRO_2_PHS"/>
    <property type="match status" value="1"/>
</dbReference>
<evidence type="ECO:0000313" key="2">
    <source>
        <dbReference type="EMBL" id="AMS04825.1"/>
    </source>
</evidence>
<dbReference type="CDD" id="cd13892">
    <property type="entry name" value="CuRO_3_PHS"/>
    <property type="match status" value="1"/>
</dbReference>
<dbReference type="InterPro" id="IPR011707">
    <property type="entry name" value="Cu-oxidase-like_N"/>
</dbReference>
<dbReference type="Gene3D" id="2.60.40.420">
    <property type="entry name" value="Cupredoxins - blue copper proteins"/>
    <property type="match status" value="3"/>
</dbReference>
<dbReference type="SUPFAM" id="SSF49503">
    <property type="entry name" value="Cupredoxins"/>
    <property type="match status" value="3"/>
</dbReference>
<dbReference type="Pfam" id="PF07732">
    <property type="entry name" value="Cu-oxidase_3"/>
    <property type="match status" value="1"/>
</dbReference>
<evidence type="ECO:0000313" key="3">
    <source>
        <dbReference type="Proteomes" id="UP000075221"/>
    </source>
</evidence>
<dbReference type="GO" id="GO:0005507">
    <property type="term" value="F:copper ion binding"/>
    <property type="evidence" value="ECO:0007669"/>
    <property type="project" value="InterPro"/>
</dbReference>
<dbReference type="AlphaFoldDB" id="A0A3Q9CNW6"/>
<reference evidence="2 3" key="1">
    <citation type="submission" date="2016-02" db="EMBL/GenBank/DDBJ databases">
        <title>Complete Genome Sequence of Propionibacterium acidipropionici ATCC 55737.</title>
        <authorList>
            <person name="Luna Flores C.H."/>
            <person name="Nielsen L.K."/>
            <person name="Marcellin E."/>
        </authorList>
    </citation>
    <scope>NUCLEOTIDE SEQUENCE [LARGE SCALE GENOMIC DNA]</scope>
    <source>
        <strain evidence="2 3">ATCC 55737</strain>
    </source>
</reference>
<dbReference type="PANTHER" id="PTHR48267:SF1">
    <property type="entry name" value="BILIRUBIN OXIDASE"/>
    <property type="match status" value="1"/>
</dbReference>